<accession>E3SII7</accession>
<keyword evidence="2" id="KW-1185">Reference proteome</keyword>
<dbReference type="KEGG" id="vg:10327448"/>
<dbReference type="GeneID" id="10327448"/>
<reference evidence="1 2" key="1">
    <citation type="journal article" date="2010" name="Environ. Microbiol.">
        <title>Genomic analysis of oceanic cyanobacterial myoviruses compared with T4-like myoviruses from diverse hosts and environments.</title>
        <authorList>
            <person name="Sullivan M.B."/>
            <person name="Huang K.H."/>
            <person name="Ignacio-Espinoza J.C."/>
            <person name="Berlin A.M."/>
            <person name="Kelly L."/>
            <person name="Weigele P.R."/>
            <person name="DeFrancesco A.S."/>
            <person name="Kern S.E."/>
            <person name="Thompson L.R."/>
            <person name="Young S."/>
            <person name="Yandava C."/>
            <person name="Fu R."/>
            <person name="Krastins B."/>
            <person name="Chase M."/>
            <person name="Sarracino D."/>
            <person name="Osburne M.S."/>
            <person name="Henn M.R."/>
            <person name="Chisholm S.W."/>
        </authorList>
    </citation>
    <scope>NUCLEOTIDE SEQUENCE [LARGE SCALE GENOMIC DNA]</scope>
    <source>
        <strain evidence="1">6501-1</strain>
    </source>
</reference>
<organism evidence="1 2">
    <name type="scientific">Synechococcus phage S-SM1</name>
    <dbReference type="NCBI Taxonomy" id="444859"/>
    <lineage>
        <taxon>Viruses</taxon>
        <taxon>Duplodnaviria</taxon>
        <taxon>Heunggongvirae</taxon>
        <taxon>Uroviricota</taxon>
        <taxon>Caudoviricetes</taxon>
        <taxon>Pantevenvirales</taxon>
        <taxon>Kyanoviridae</taxon>
        <taxon>Thetisvirus</taxon>
        <taxon>Thetisvirus ssm1</taxon>
    </lineage>
</organism>
<sequence>MKKTRFIVTYQNAFGFSPREEKVFEDHKEAEWFERAMKRSNYITSLLEVKE</sequence>
<dbReference type="Proteomes" id="UP000006523">
    <property type="component" value="Segment"/>
</dbReference>
<dbReference type="OrthoDB" id="26834at10239"/>
<gene>
    <name evidence="1" type="ORF">SSM1_180</name>
</gene>
<dbReference type="EMBL" id="GU071094">
    <property type="protein sequence ID" value="ADO97170.1"/>
    <property type="molecule type" value="Genomic_DNA"/>
</dbReference>
<evidence type="ECO:0000313" key="1">
    <source>
        <dbReference type="EMBL" id="ADO97170.1"/>
    </source>
</evidence>
<dbReference type="RefSeq" id="YP_004323071.1">
    <property type="nucleotide sequence ID" value="NC_015282.1"/>
</dbReference>
<evidence type="ECO:0000313" key="2">
    <source>
        <dbReference type="Proteomes" id="UP000006523"/>
    </source>
</evidence>
<protein>
    <submittedName>
        <fullName evidence="1">Uncharacterized protein</fullName>
    </submittedName>
</protein>
<proteinExistence type="predicted"/>
<name>E3SII7_9CAUD</name>